<dbReference type="EMBL" id="PIPQ01000001">
    <property type="protein sequence ID" value="RUO43633.1"/>
    <property type="molecule type" value="Genomic_DNA"/>
</dbReference>
<feature type="transmembrane region" description="Helical" evidence="7">
    <location>
        <begin position="235"/>
        <end position="255"/>
    </location>
</feature>
<reference evidence="8 9" key="1">
    <citation type="journal article" date="2011" name="Front. Microbiol.">
        <title>Genomic signatures of strain selection and enhancement in Bacillus atrophaeus var. globigii, a historical biowarfare simulant.</title>
        <authorList>
            <person name="Gibbons H.S."/>
            <person name="Broomall S.M."/>
            <person name="McNew L.A."/>
            <person name="Daligault H."/>
            <person name="Chapman C."/>
            <person name="Bruce D."/>
            <person name="Karavis M."/>
            <person name="Krepps M."/>
            <person name="McGregor P.A."/>
            <person name="Hong C."/>
            <person name="Park K.H."/>
            <person name="Akmal A."/>
            <person name="Feldman A."/>
            <person name="Lin J.S."/>
            <person name="Chang W.E."/>
            <person name="Higgs B.W."/>
            <person name="Demirev P."/>
            <person name="Lindquist J."/>
            <person name="Liem A."/>
            <person name="Fochler E."/>
            <person name="Read T.D."/>
            <person name="Tapia R."/>
            <person name="Johnson S."/>
            <person name="Bishop-Lilly K.A."/>
            <person name="Detter C."/>
            <person name="Han C."/>
            <person name="Sozhamannan S."/>
            <person name="Rosenzweig C.N."/>
            <person name="Skowronski E.W."/>
        </authorList>
    </citation>
    <scope>NUCLEOTIDE SEQUENCE [LARGE SCALE GENOMIC DNA]</scope>
    <source>
        <strain evidence="8 9">AIT1</strain>
    </source>
</reference>
<dbReference type="Proteomes" id="UP000286976">
    <property type="component" value="Unassembled WGS sequence"/>
</dbReference>
<protein>
    <submittedName>
        <fullName evidence="8">Putative sulfate exporter family transporter</fullName>
    </submittedName>
</protein>
<dbReference type="InterPro" id="IPR018383">
    <property type="entry name" value="UPF0324_pro"/>
</dbReference>
<gene>
    <name evidence="8" type="ORF">CWE15_00065</name>
</gene>
<evidence type="ECO:0000256" key="6">
    <source>
        <dbReference type="ARBA" id="ARBA00023136"/>
    </source>
</evidence>
<keyword evidence="5 7" id="KW-1133">Transmembrane helix</keyword>
<dbReference type="OrthoDB" id="5393513at2"/>
<organism evidence="8 9">
    <name type="scientific">Aliidiomarina taiwanensis</name>
    <dbReference type="NCBI Taxonomy" id="946228"/>
    <lineage>
        <taxon>Bacteria</taxon>
        <taxon>Pseudomonadati</taxon>
        <taxon>Pseudomonadota</taxon>
        <taxon>Gammaproteobacteria</taxon>
        <taxon>Alteromonadales</taxon>
        <taxon>Idiomarinaceae</taxon>
        <taxon>Aliidiomarina</taxon>
    </lineage>
</organism>
<comment type="subcellular location">
    <subcellularLocation>
        <location evidence="1">Cell membrane</location>
        <topology evidence="1">Multi-pass membrane protein</topology>
    </subcellularLocation>
</comment>
<keyword evidence="6 7" id="KW-0472">Membrane</keyword>
<dbReference type="GO" id="GO:0005886">
    <property type="term" value="C:plasma membrane"/>
    <property type="evidence" value="ECO:0007669"/>
    <property type="project" value="UniProtKB-SubCell"/>
</dbReference>
<comment type="caution">
    <text evidence="8">The sequence shown here is derived from an EMBL/GenBank/DDBJ whole genome shotgun (WGS) entry which is preliminary data.</text>
</comment>
<feature type="transmembrane region" description="Helical" evidence="7">
    <location>
        <begin position="12"/>
        <end position="44"/>
    </location>
</feature>
<dbReference type="Pfam" id="PF03601">
    <property type="entry name" value="Cons_hypoth698"/>
    <property type="match status" value="1"/>
</dbReference>
<dbReference type="PANTHER" id="PTHR30106:SF1">
    <property type="entry name" value="UPF0324 MEMBRANE PROTEIN FN0533"/>
    <property type="match status" value="1"/>
</dbReference>
<evidence type="ECO:0000256" key="5">
    <source>
        <dbReference type="ARBA" id="ARBA00022989"/>
    </source>
</evidence>
<sequence length="318" mass="33253">MRPQVISLKHIIFVFVGLLCFTPLLSAPLALLIGLAMALAGFVPTHINLQALLKKSLAWSIVGMGFGVSLTAALNSSLTYLPLLAISIIATLVLARVGTAVLGIEKPTGQLIGAGTAICGGSAIAAVAAAIQAQGKHIAVALGCVSLLNAVALWVFPWTGQLLGLSQHQFGVWAALAIHDTSSVVGAASAYGREALELATTLKLTRALAIVPLALFFSWVFARQSNQAGAVKTKASVPLFIVFYVVAMLVAHFFPQGEAVYGVVFDLAKRLLVASLYLVGATLSIATIKAAGARPMLLAIFLWVFISSGTLAWVYYLV</sequence>
<feature type="transmembrane region" description="Helical" evidence="7">
    <location>
        <begin position="80"/>
        <end position="104"/>
    </location>
</feature>
<proteinExistence type="inferred from homology"/>
<comment type="similarity">
    <text evidence="2">Belongs to the UPF0324 family.</text>
</comment>
<keyword evidence="9" id="KW-1185">Reference proteome</keyword>
<evidence type="ECO:0000256" key="4">
    <source>
        <dbReference type="ARBA" id="ARBA00022692"/>
    </source>
</evidence>
<feature type="transmembrane region" description="Helical" evidence="7">
    <location>
        <begin position="137"/>
        <end position="158"/>
    </location>
</feature>
<evidence type="ECO:0000313" key="8">
    <source>
        <dbReference type="EMBL" id="RUO43633.1"/>
    </source>
</evidence>
<name>A0A432X8A7_9GAMM</name>
<keyword evidence="4 7" id="KW-0812">Transmembrane</keyword>
<dbReference type="AlphaFoldDB" id="A0A432X8A7"/>
<evidence type="ECO:0000256" key="2">
    <source>
        <dbReference type="ARBA" id="ARBA00007977"/>
    </source>
</evidence>
<evidence type="ECO:0000256" key="7">
    <source>
        <dbReference type="SAM" id="Phobius"/>
    </source>
</evidence>
<evidence type="ECO:0000313" key="9">
    <source>
        <dbReference type="Proteomes" id="UP000286976"/>
    </source>
</evidence>
<dbReference type="PANTHER" id="PTHR30106">
    <property type="entry name" value="INNER MEMBRANE PROTEIN YEIH-RELATED"/>
    <property type="match status" value="1"/>
</dbReference>
<evidence type="ECO:0000256" key="3">
    <source>
        <dbReference type="ARBA" id="ARBA00022475"/>
    </source>
</evidence>
<dbReference type="RefSeq" id="WP_126756027.1">
    <property type="nucleotide sequence ID" value="NZ_PIPQ01000001.1"/>
</dbReference>
<keyword evidence="3" id="KW-1003">Cell membrane</keyword>
<evidence type="ECO:0000256" key="1">
    <source>
        <dbReference type="ARBA" id="ARBA00004651"/>
    </source>
</evidence>
<accession>A0A432X8A7</accession>
<feature type="transmembrane region" description="Helical" evidence="7">
    <location>
        <begin position="295"/>
        <end position="316"/>
    </location>
</feature>
<feature type="transmembrane region" description="Helical" evidence="7">
    <location>
        <begin position="111"/>
        <end position="131"/>
    </location>
</feature>
<feature type="transmembrane region" description="Helical" evidence="7">
    <location>
        <begin position="56"/>
        <end position="74"/>
    </location>
</feature>
<feature type="transmembrane region" description="Helical" evidence="7">
    <location>
        <begin position="204"/>
        <end position="223"/>
    </location>
</feature>
<feature type="transmembrane region" description="Helical" evidence="7">
    <location>
        <begin position="267"/>
        <end position="288"/>
    </location>
</feature>